<dbReference type="Proteomes" id="UP001281761">
    <property type="component" value="Unassembled WGS sequence"/>
</dbReference>
<keyword evidence="2" id="KW-1185">Reference proteome</keyword>
<organism evidence="1 2">
    <name type="scientific">Blattamonas nauphoetae</name>
    <dbReference type="NCBI Taxonomy" id="2049346"/>
    <lineage>
        <taxon>Eukaryota</taxon>
        <taxon>Metamonada</taxon>
        <taxon>Preaxostyla</taxon>
        <taxon>Oxymonadida</taxon>
        <taxon>Blattamonas</taxon>
    </lineage>
</organism>
<sequence>MRTSHFNQRHKGQQKKIPVRLRKQCFFFDTYDVVSINFGQLVPDTTPSLTKDEERRAEDNHTIVFWQHSGEDVGTRNSSCVDDLTDKMNDVEEIADRPGRRHSRLSLVSFIG</sequence>
<gene>
    <name evidence="1" type="ORF">BLNAU_20125</name>
</gene>
<evidence type="ECO:0000313" key="1">
    <source>
        <dbReference type="EMBL" id="KAK2944949.1"/>
    </source>
</evidence>
<accession>A0ABQ9X0S9</accession>
<proteinExistence type="predicted"/>
<name>A0ABQ9X0S9_9EUKA</name>
<evidence type="ECO:0000313" key="2">
    <source>
        <dbReference type="Proteomes" id="UP001281761"/>
    </source>
</evidence>
<reference evidence="1 2" key="1">
    <citation type="journal article" date="2022" name="bioRxiv">
        <title>Genomics of Preaxostyla Flagellates Illuminates Evolutionary Transitions and the Path Towards Mitochondrial Loss.</title>
        <authorList>
            <person name="Novak L.V.F."/>
            <person name="Treitli S.C."/>
            <person name="Pyrih J."/>
            <person name="Halakuc P."/>
            <person name="Pipaliya S.V."/>
            <person name="Vacek V."/>
            <person name="Brzon O."/>
            <person name="Soukal P."/>
            <person name="Eme L."/>
            <person name="Dacks J.B."/>
            <person name="Karnkowska A."/>
            <person name="Elias M."/>
            <person name="Hampl V."/>
        </authorList>
    </citation>
    <scope>NUCLEOTIDE SEQUENCE [LARGE SCALE GENOMIC DNA]</scope>
    <source>
        <strain evidence="1">NAU3</strain>
        <tissue evidence="1">Gut</tissue>
    </source>
</reference>
<protein>
    <submittedName>
        <fullName evidence="1">Uncharacterized protein</fullName>
    </submittedName>
</protein>
<comment type="caution">
    <text evidence="1">The sequence shown here is derived from an EMBL/GenBank/DDBJ whole genome shotgun (WGS) entry which is preliminary data.</text>
</comment>
<dbReference type="EMBL" id="JARBJD010000278">
    <property type="protein sequence ID" value="KAK2944949.1"/>
    <property type="molecule type" value="Genomic_DNA"/>
</dbReference>